<dbReference type="AlphaFoldDB" id="A0A1M5M570"/>
<proteinExistence type="predicted"/>
<dbReference type="CDD" id="cd00082">
    <property type="entry name" value="HisKA"/>
    <property type="match status" value="1"/>
</dbReference>
<dbReference type="PANTHER" id="PTHR43047:SF72">
    <property type="entry name" value="OSMOSENSING HISTIDINE PROTEIN KINASE SLN1"/>
    <property type="match status" value="1"/>
</dbReference>
<dbReference type="PRINTS" id="PR00344">
    <property type="entry name" value="BCTRLSENSOR"/>
</dbReference>
<keyword evidence="6" id="KW-0175">Coiled coil</keyword>
<dbReference type="GO" id="GO:0009927">
    <property type="term" value="F:histidine phosphotransfer kinase activity"/>
    <property type="evidence" value="ECO:0007669"/>
    <property type="project" value="TreeGrafter"/>
</dbReference>
<dbReference type="FunFam" id="3.30.565.10:FF:000006">
    <property type="entry name" value="Sensor histidine kinase WalK"/>
    <property type="match status" value="1"/>
</dbReference>
<dbReference type="Pfam" id="PF00512">
    <property type="entry name" value="HisKA"/>
    <property type="match status" value="1"/>
</dbReference>
<keyword evidence="4" id="KW-0808">Transferase</keyword>
<dbReference type="InterPro" id="IPR035965">
    <property type="entry name" value="PAS-like_dom_sf"/>
</dbReference>
<feature type="domain" description="PAC" evidence="9">
    <location>
        <begin position="87"/>
        <end position="137"/>
    </location>
</feature>
<dbReference type="SMART" id="SM00388">
    <property type="entry name" value="HisKA"/>
    <property type="match status" value="1"/>
</dbReference>
<name>A0A1M5M570_9BACT</name>
<dbReference type="GO" id="GO:0000155">
    <property type="term" value="F:phosphorelay sensor kinase activity"/>
    <property type="evidence" value="ECO:0007669"/>
    <property type="project" value="InterPro"/>
</dbReference>
<dbReference type="GO" id="GO:0006355">
    <property type="term" value="P:regulation of DNA-templated transcription"/>
    <property type="evidence" value="ECO:0007669"/>
    <property type="project" value="InterPro"/>
</dbReference>
<dbReference type="InterPro" id="IPR000014">
    <property type="entry name" value="PAS"/>
</dbReference>
<dbReference type="CDD" id="cd00130">
    <property type="entry name" value="PAS"/>
    <property type="match status" value="1"/>
</dbReference>
<dbReference type="InterPro" id="IPR000700">
    <property type="entry name" value="PAS-assoc_C"/>
</dbReference>
<keyword evidence="5" id="KW-0418">Kinase</keyword>
<dbReference type="SUPFAM" id="SSF55785">
    <property type="entry name" value="PYP-like sensor domain (PAS domain)"/>
    <property type="match status" value="1"/>
</dbReference>
<organism evidence="10 11">
    <name type="scientific">Chryseolinea serpens</name>
    <dbReference type="NCBI Taxonomy" id="947013"/>
    <lineage>
        <taxon>Bacteria</taxon>
        <taxon>Pseudomonadati</taxon>
        <taxon>Bacteroidota</taxon>
        <taxon>Cytophagia</taxon>
        <taxon>Cytophagales</taxon>
        <taxon>Fulvivirgaceae</taxon>
        <taxon>Chryseolinea</taxon>
    </lineage>
</organism>
<dbReference type="InterPro" id="IPR005467">
    <property type="entry name" value="His_kinase_dom"/>
</dbReference>
<dbReference type="Pfam" id="PF00989">
    <property type="entry name" value="PAS"/>
    <property type="match status" value="1"/>
</dbReference>
<evidence type="ECO:0000256" key="5">
    <source>
        <dbReference type="ARBA" id="ARBA00022777"/>
    </source>
</evidence>
<comment type="catalytic activity">
    <reaction evidence="1">
        <text>ATP + protein L-histidine = ADP + protein N-phospho-L-histidine.</text>
        <dbReference type="EC" id="2.7.13.3"/>
    </reaction>
</comment>
<dbReference type="InterPro" id="IPR013767">
    <property type="entry name" value="PAS_fold"/>
</dbReference>
<dbReference type="Gene3D" id="1.10.287.130">
    <property type="match status" value="1"/>
</dbReference>
<dbReference type="SMART" id="SM00091">
    <property type="entry name" value="PAS"/>
    <property type="match status" value="1"/>
</dbReference>
<dbReference type="PANTHER" id="PTHR43047">
    <property type="entry name" value="TWO-COMPONENT HISTIDINE PROTEIN KINASE"/>
    <property type="match status" value="1"/>
</dbReference>
<dbReference type="Proteomes" id="UP000184212">
    <property type="component" value="Unassembled WGS sequence"/>
</dbReference>
<gene>
    <name evidence="10" type="ORF">SAMN04488109_1562</name>
</gene>
<dbReference type="InterPro" id="IPR036097">
    <property type="entry name" value="HisK_dim/P_sf"/>
</dbReference>
<protein>
    <recommendedName>
        <fullName evidence="2">histidine kinase</fullName>
        <ecNumber evidence="2">2.7.13.3</ecNumber>
    </recommendedName>
</protein>
<evidence type="ECO:0000259" key="7">
    <source>
        <dbReference type="PROSITE" id="PS50109"/>
    </source>
</evidence>
<evidence type="ECO:0000256" key="2">
    <source>
        <dbReference type="ARBA" id="ARBA00012438"/>
    </source>
</evidence>
<evidence type="ECO:0000256" key="1">
    <source>
        <dbReference type="ARBA" id="ARBA00000085"/>
    </source>
</evidence>
<dbReference type="OrthoDB" id="9808408at2"/>
<dbReference type="EC" id="2.7.13.3" evidence="2"/>
<dbReference type="Pfam" id="PF02518">
    <property type="entry name" value="HATPase_c"/>
    <property type="match status" value="1"/>
</dbReference>
<dbReference type="STRING" id="947013.SAMN04488109_1562"/>
<dbReference type="GO" id="GO:0005886">
    <property type="term" value="C:plasma membrane"/>
    <property type="evidence" value="ECO:0007669"/>
    <property type="project" value="TreeGrafter"/>
</dbReference>
<dbReference type="InterPro" id="IPR004358">
    <property type="entry name" value="Sig_transdc_His_kin-like_C"/>
</dbReference>
<dbReference type="SUPFAM" id="SSF55874">
    <property type="entry name" value="ATPase domain of HSP90 chaperone/DNA topoisomerase II/histidine kinase"/>
    <property type="match status" value="1"/>
</dbReference>
<evidence type="ECO:0000256" key="3">
    <source>
        <dbReference type="ARBA" id="ARBA00022553"/>
    </source>
</evidence>
<keyword evidence="3" id="KW-0597">Phosphoprotein</keyword>
<evidence type="ECO:0000259" key="9">
    <source>
        <dbReference type="PROSITE" id="PS50113"/>
    </source>
</evidence>
<evidence type="ECO:0000256" key="6">
    <source>
        <dbReference type="SAM" id="Coils"/>
    </source>
</evidence>
<evidence type="ECO:0000313" key="11">
    <source>
        <dbReference type="Proteomes" id="UP000184212"/>
    </source>
</evidence>
<dbReference type="InterPro" id="IPR003661">
    <property type="entry name" value="HisK_dim/P_dom"/>
</dbReference>
<dbReference type="PROSITE" id="PS50113">
    <property type="entry name" value="PAC"/>
    <property type="match status" value="1"/>
</dbReference>
<dbReference type="InterPro" id="IPR036890">
    <property type="entry name" value="HATPase_C_sf"/>
</dbReference>
<dbReference type="Gene3D" id="3.30.450.20">
    <property type="entry name" value="PAS domain"/>
    <property type="match status" value="1"/>
</dbReference>
<evidence type="ECO:0000313" key="10">
    <source>
        <dbReference type="EMBL" id="SHG72401.1"/>
    </source>
</evidence>
<evidence type="ECO:0000256" key="4">
    <source>
        <dbReference type="ARBA" id="ARBA00022679"/>
    </source>
</evidence>
<dbReference type="CDD" id="cd00075">
    <property type="entry name" value="HATPase"/>
    <property type="match status" value="1"/>
</dbReference>
<feature type="domain" description="Histidine kinase" evidence="7">
    <location>
        <begin position="201"/>
        <end position="417"/>
    </location>
</feature>
<dbReference type="InterPro" id="IPR003594">
    <property type="entry name" value="HATPase_dom"/>
</dbReference>
<dbReference type="SUPFAM" id="SSF47384">
    <property type="entry name" value="Homodimeric domain of signal transducing histidine kinase"/>
    <property type="match status" value="1"/>
</dbReference>
<dbReference type="PROSITE" id="PS50112">
    <property type="entry name" value="PAS"/>
    <property type="match status" value="1"/>
</dbReference>
<feature type="domain" description="PAS" evidence="8">
    <location>
        <begin position="10"/>
        <end position="54"/>
    </location>
</feature>
<dbReference type="SMART" id="SM00387">
    <property type="entry name" value="HATPase_c"/>
    <property type="match status" value="1"/>
</dbReference>
<sequence length="422" mass="47751">MGTPQTGLITNEAFREIFQSMSEGIIMVDTRGKIVVANPVAEQLFGYATDELTGLAMEELLPARYRSGHVNFRSAFNSNPFPRRMGAGRDLTALRRDGSEFPVEISLSFTKVKSELLVMAFISDISMRKKTEDALKRSEEQLIVYAVELEKKVEMRTEALNNSILKLEEEVIERKKAEEEVRKSLEKERELNELKTKFVSIASHEFRTPLSTVLSSASLIDQYNTRGESDKINKHVQRIKSSVNQLTGILNDFLSLGKLEEGKVDVVNETIHPREFLDEIKEEMNGVLKEGQQIVLDCTMEASEIVCDARILRNILFNLITNASKYSDVNKSIYITCRDQKRSVLFEVQDEGIGIPEEDQKHMFERFFRASNSGNVQGTGLGLNIVKRYIDLLQGTISFSSEYNKGTLFKVTIPTSTNPLPK</sequence>
<keyword evidence="11" id="KW-1185">Reference proteome</keyword>
<feature type="coiled-coil region" evidence="6">
    <location>
        <begin position="150"/>
        <end position="197"/>
    </location>
</feature>
<evidence type="ECO:0000259" key="8">
    <source>
        <dbReference type="PROSITE" id="PS50112"/>
    </source>
</evidence>
<dbReference type="Gene3D" id="3.30.565.10">
    <property type="entry name" value="Histidine kinase-like ATPase, C-terminal domain"/>
    <property type="match status" value="1"/>
</dbReference>
<dbReference type="EMBL" id="FQWQ01000001">
    <property type="protein sequence ID" value="SHG72401.1"/>
    <property type="molecule type" value="Genomic_DNA"/>
</dbReference>
<accession>A0A1M5M570</accession>
<dbReference type="RefSeq" id="WP_073132516.1">
    <property type="nucleotide sequence ID" value="NZ_FQWQ01000001.1"/>
</dbReference>
<dbReference type="PROSITE" id="PS50109">
    <property type="entry name" value="HIS_KIN"/>
    <property type="match status" value="1"/>
</dbReference>
<reference evidence="10 11" key="1">
    <citation type="submission" date="2016-11" db="EMBL/GenBank/DDBJ databases">
        <authorList>
            <person name="Jaros S."/>
            <person name="Januszkiewicz K."/>
            <person name="Wedrychowicz H."/>
        </authorList>
    </citation>
    <scope>NUCLEOTIDE SEQUENCE [LARGE SCALE GENOMIC DNA]</scope>
    <source>
        <strain evidence="10 11">DSM 24574</strain>
    </source>
</reference>
<dbReference type="NCBIfam" id="TIGR00229">
    <property type="entry name" value="sensory_box"/>
    <property type="match status" value="1"/>
</dbReference>